<gene>
    <name evidence="1" type="ORF">GSCOC_T00033344001</name>
</gene>
<dbReference type="Proteomes" id="UP000295252">
    <property type="component" value="Chromosome XI"/>
</dbReference>
<accession>A0A068USH1</accession>
<proteinExistence type="predicted"/>
<evidence type="ECO:0000313" key="2">
    <source>
        <dbReference type="Proteomes" id="UP000295252"/>
    </source>
</evidence>
<dbReference type="PhylomeDB" id="A0A068USH1"/>
<dbReference type="Gramene" id="CDP11232">
    <property type="protein sequence ID" value="CDP11232"/>
    <property type="gene ID" value="GSCOC_T00033344001"/>
</dbReference>
<protein>
    <recommendedName>
        <fullName evidence="3">Protein PHLOEM PROTEIN 2-LIKE A2</fullName>
    </recommendedName>
</protein>
<organism evidence="1 2">
    <name type="scientific">Coffea canephora</name>
    <name type="common">Robusta coffee</name>
    <dbReference type="NCBI Taxonomy" id="49390"/>
    <lineage>
        <taxon>Eukaryota</taxon>
        <taxon>Viridiplantae</taxon>
        <taxon>Streptophyta</taxon>
        <taxon>Embryophyta</taxon>
        <taxon>Tracheophyta</taxon>
        <taxon>Spermatophyta</taxon>
        <taxon>Magnoliopsida</taxon>
        <taxon>eudicotyledons</taxon>
        <taxon>Gunneridae</taxon>
        <taxon>Pentapetalae</taxon>
        <taxon>asterids</taxon>
        <taxon>lamiids</taxon>
        <taxon>Gentianales</taxon>
        <taxon>Rubiaceae</taxon>
        <taxon>Ixoroideae</taxon>
        <taxon>Gardenieae complex</taxon>
        <taxon>Bertiereae - Coffeeae clade</taxon>
        <taxon>Coffeeae</taxon>
        <taxon>Coffea</taxon>
    </lineage>
</organism>
<sequence length="198" mass="22872">MEIGQRNDYFSPHWKRDPSFIEGPDSAGSFSIPVQALNIAWGRDHRYWRWITLGEDENRSVGFEQAVLLDQVNWFEVTGMLDIPCLNLAVHTTYRLYYVVKFLPGAFGWHTADVKFMVKFKNTQEIMSTELIILETYKKQPDQWHEIPGGKPFVVNDEVLITTVEFGMFEVETDWWKGGMVLGGVKVKPDNPPATEQQ</sequence>
<dbReference type="InterPro" id="IPR052147">
    <property type="entry name" value="PP2-like/Lectin"/>
</dbReference>
<dbReference type="PANTHER" id="PTHR48478">
    <property type="entry name" value="LECTIN-LIKE"/>
    <property type="match status" value="1"/>
</dbReference>
<dbReference type="PANTHER" id="PTHR48478:SF1">
    <property type="entry name" value="LECTIN-LIKE"/>
    <property type="match status" value="1"/>
</dbReference>
<keyword evidence="2" id="KW-1185">Reference proteome</keyword>
<dbReference type="InParanoid" id="A0A068USH1"/>
<dbReference type="OrthoDB" id="2107747at2759"/>
<dbReference type="GO" id="GO:0030246">
    <property type="term" value="F:carbohydrate binding"/>
    <property type="evidence" value="ECO:0007669"/>
    <property type="project" value="InterPro"/>
</dbReference>
<reference evidence="2" key="1">
    <citation type="journal article" date="2014" name="Science">
        <title>The coffee genome provides insight into the convergent evolution of caffeine biosynthesis.</title>
        <authorList>
            <person name="Denoeud F."/>
            <person name="Carretero-Paulet L."/>
            <person name="Dereeper A."/>
            <person name="Droc G."/>
            <person name="Guyot R."/>
            <person name="Pietrella M."/>
            <person name="Zheng C."/>
            <person name="Alberti A."/>
            <person name="Anthony F."/>
            <person name="Aprea G."/>
            <person name="Aury J.M."/>
            <person name="Bento P."/>
            <person name="Bernard M."/>
            <person name="Bocs S."/>
            <person name="Campa C."/>
            <person name="Cenci A."/>
            <person name="Combes M.C."/>
            <person name="Crouzillat D."/>
            <person name="Da Silva C."/>
            <person name="Daddiego L."/>
            <person name="De Bellis F."/>
            <person name="Dussert S."/>
            <person name="Garsmeur O."/>
            <person name="Gayraud T."/>
            <person name="Guignon V."/>
            <person name="Jahn K."/>
            <person name="Jamilloux V."/>
            <person name="Joet T."/>
            <person name="Labadie K."/>
            <person name="Lan T."/>
            <person name="Leclercq J."/>
            <person name="Lepelley M."/>
            <person name="Leroy T."/>
            <person name="Li L.T."/>
            <person name="Librado P."/>
            <person name="Lopez L."/>
            <person name="Munoz A."/>
            <person name="Noel B."/>
            <person name="Pallavicini A."/>
            <person name="Perrotta G."/>
            <person name="Poncet V."/>
            <person name="Pot D."/>
            <person name="Priyono X."/>
            <person name="Rigoreau M."/>
            <person name="Rouard M."/>
            <person name="Rozas J."/>
            <person name="Tranchant-Dubreuil C."/>
            <person name="VanBuren R."/>
            <person name="Zhang Q."/>
            <person name="Andrade A.C."/>
            <person name="Argout X."/>
            <person name="Bertrand B."/>
            <person name="de Kochko A."/>
            <person name="Graziosi G."/>
            <person name="Henry R.J."/>
            <person name="Jayarama X."/>
            <person name="Ming R."/>
            <person name="Nagai C."/>
            <person name="Rounsley S."/>
            <person name="Sankoff D."/>
            <person name="Giuliano G."/>
            <person name="Albert V.A."/>
            <person name="Wincker P."/>
            <person name="Lashermes P."/>
        </authorList>
    </citation>
    <scope>NUCLEOTIDE SEQUENCE [LARGE SCALE GENOMIC DNA]</scope>
    <source>
        <strain evidence="2">cv. DH200-94</strain>
    </source>
</reference>
<evidence type="ECO:0000313" key="1">
    <source>
        <dbReference type="EMBL" id="CDP11232.1"/>
    </source>
</evidence>
<dbReference type="Pfam" id="PF14299">
    <property type="entry name" value="PP2"/>
    <property type="match status" value="1"/>
</dbReference>
<dbReference type="AlphaFoldDB" id="A0A068USH1"/>
<evidence type="ECO:0008006" key="3">
    <source>
        <dbReference type="Google" id="ProtNLM"/>
    </source>
</evidence>
<name>A0A068USH1_COFCA</name>
<dbReference type="EMBL" id="HG739137">
    <property type="protein sequence ID" value="CDP11232.1"/>
    <property type="molecule type" value="Genomic_DNA"/>
</dbReference>
<dbReference type="InterPro" id="IPR025886">
    <property type="entry name" value="PP2-like"/>
</dbReference>
<dbReference type="OMA" id="VESDWWK"/>